<evidence type="ECO:0000256" key="1">
    <source>
        <dbReference type="SAM" id="MobiDB-lite"/>
    </source>
</evidence>
<protein>
    <submittedName>
        <fullName evidence="2">Uncharacterized protein</fullName>
    </submittedName>
</protein>
<evidence type="ECO:0000313" key="3">
    <source>
        <dbReference type="Proteomes" id="UP000235023"/>
    </source>
</evidence>
<proteinExistence type="predicted"/>
<feature type="region of interest" description="Disordered" evidence="1">
    <location>
        <begin position="406"/>
        <end position="436"/>
    </location>
</feature>
<dbReference type="EMBL" id="KZ559647">
    <property type="protein sequence ID" value="PLN75475.1"/>
    <property type="molecule type" value="Genomic_DNA"/>
</dbReference>
<gene>
    <name evidence="2" type="ORF">BDW42DRAFT_189231</name>
</gene>
<accession>A0A2J5HEZ4</accession>
<name>A0A2J5HEZ4_9EURO</name>
<keyword evidence="3" id="KW-1185">Reference proteome</keyword>
<evidence type="ECO:0000313" key="2">
    <source>
        <dbReference type="EMBL" id="PLN75475.1"/>
    </source>
</evidence>
<organism evidence="2 3">
    <name type="scientific">Aspergillus taichungensis</name>
    <dbReference type="NCBI Taxonomy" id="482145"/>
    <lineage>
        <taxon>Eukaryota</taxon>
        <taxon>Fungi</taxon>
        <taxon>Dikarya</taxon>
        <taxon>Ascomycota</taxon>
        <taxon>Pezizomycotina</taxon>
        <taxon>Eurotiomycetes</taxon>
        <taxon>Eurotiomycetidae</taxon>
        <taxon>Eurotiales</taxon>
        <taxon>Aspergillaceae</taxon>
        <taxon>Aspergillus</taxon>
        <taxon>Aspergillus subgen. Circumdati</taxon>
    </lineage>
</organism>
<dbReference type="Proteomes" id="UP000235023">
    <property type="component" value="Unassembled WGS sequence"/>
</dbReference>
<dbReference type="OrthoDB" id="5428055at2759"/>
<reference evidence="3" key="1">
    <citation type="submission" date="2017-12" db="EMBL/GenBank/DDBJ databases">
        <authorList>
            <consortium name="DOE Joint Genome Institute"/>
            <person name="Mondo S.J."/>
            <person name="Kjaerbolling I."/>
            <person name="Vesth T.C."/>
            <person name="Frisvad J.C."/>
            <person name="Nybo J.L."/>
            <person name="Theobald S."/>
            <person name="Kuo A."/>
            <person name="Bowyer P."/>
            <person name="Matsuda Y."/>
            <person name="Lyhne E.K."/>
            <person name="Kogle M.E."/>
            <person name="Clum A."/>
            <person name="Lipzen A."/>
            <person name="Salamov A."/>
            <person name="Ngan C.Y."/>
            <person name="Daum C."/>
            <person name="Chiniquy J."/>
            <person name="Barry K."/>
            <person name="LaButti K."/>
            <person name="Haridas S."/>
            <person name="Simmons B.A."/>
            <person name="Magnuson J.K."/>
            <person name="Mortensen U.H."/>
            <person name="Larsen T.O."/>
            <person name="Grigoriev I.V."/>
            <person name="Baker S.E."/>
            <person name="Andersen M.R."/>
            <person name="Nordberg H.P."/>
            <person name="Cantor M.N."/>
            <person name="Hua S.X."/>
        </authorList>
    </citation>
    <scope>NUCLEOTIDE SEQUENCE [LARGE SCALE GENOMIC DNA]</scope>
    <source>
        <strain evidence="3">IBT 19404</strain>
    </source>
</reference>
<dbReference type="AlphaFoldDB" id="A0A2J5HEZ4"/>
<sequence length="436" mass="50154">MEARWSCNVEFSPPQRHEPLKRFLSRAGAQSFPEAAKFGPESKRVLAMVDDRCDPCTQFTNIPENTFLPVRQWESEEYMRRPPEGLHVRIAGGDAEMLFCHLNKDRKGVAERRIIPGGPDPTDGTGFDLEYLQRGFTLEFHLPHYVLRPDQPELRDARGLRKSRSFRLPSPGSHDRIHEVQISLVVIGVDEFFWMAYFSEDSYFRNNHPISEYLQDKTDGPSLGLRLCKFPIWDPRYYFLWILSIRMGQVTMEWRVLVETVEGHLDQHGEIDEDNLDGFLENDPSLQKTKDFTWTLCSLRRLRNSLARLIAAWVAFDRNNSVYFDLNSDGALAAKFRECFSSLRQSMAELGSLQMVLEQRIETMEKMSSVLVNASSLAESITATRQGDNIRLLTYITIVTLSTGDTCDGESTDPSPWRPLQKTNQMETAEEKTRVL</sequence>